<proteinExistence type="predicted"/>
<keyword evidence="3" id="KW-1185">Reference proteome</keyword>
<evidence type="ECO:0000313" key="2">
    <source>
        <dbReference type="EMBL" id="KAF2903717.1"/>
    </source>
</evidence>
<dbReference type="AlphaFoldDB" id="A0A8K0GJ92"/>
<gene>
    <name evidence="2" type="ORF">ILUMI_02457</name>
</gene>
<protein>
    <submittedName>
        <fullName evidence="2">Uncharacterized protein</fullName>
    </submittedName>
</protein>
<dbReference type="PANTHER" id="PTHR33053">
    <property type="entry name" value="PROTEIN, PUTATIVE-RELATED"/>
    <property type="match status" value="1"/>
</dbReference>
<name>A0A8K0GJ92_IGNLU</name>
<dbReference type="EMBL" id="VTPC01000952">
    <property type="protein sequence ID" value="KAF2903717.1"/>
    <property type="molecule type" value="Genomic_DNA"/>
</dbReference>
<accession>A0A8K0GJ92</accession>
<comment type="caution">
    <text evidence="2">The sequence shown here is derived from an EMBL/GenBank/DDBJ whole genome shotgun (WGS) entry which is preliminary data.</text>
</comment>
<sequence>MMNGPLILNGKDWKSTKLNQVVDVSSSPVSGDSLHSSDDIYQDQSPTSSSSPVFSSKQTIVEICTSKNIESEDCNLNDSFKNEIKEWALSQNVSHSQLNSLLTILEKYHPELPTSSKTLLCTKRNLDIREMTSARDCDGEYYNFGLKSVLIRQLKMGVHKVLNSYDIHVIKFICNVDGLPIFKSSSCQIWLILVSIYIKSTKTKPFIVSIFKRNSKPGNLDEFLNDYIVEVNDLITNGL</sequence>
<evidence type="ECO:0000256" key="1">
    <source>
        <dbReference type="SAM" id="MobiDB-lite"/>
    </source>
</evidence>
<dbReference type="OrthoDB" id="6629909at2759"/>
<feature type="compositionally biased region" description="Low complexity" evidence="1">
    <location>
        <begin position="45"/>
        <end position="54"/>
    </location>
</feature>
<feature type="region of interest" description="Disordered" evidence="1">
    <location>
        <begin position="26"/>
        <end position="54"/>
    </location>
</feature>
<evidence type="ECO:0000313" key="3">
    <source>
        <dbReference type="Proteomes" id="UP000801492"/>
    </source>
</evidence>
<reference evidence="2" key="1">
    <citation type="submission" date="2019-08" db="EMBL/GenBank/DDBJ databases">
        <title>The genome of the North American firefly Photinus pyralis.</title>
        <authorList>
            <consortium name="Photinus pyralis genome working group"/>
            <person name="Fallon T.R."/>
            <person name="Sander Lower S.E."/>
            <person name="Weng J.-K."/>
        </authorList>
    </citation>
    <scope>NUCLEOTIDE SEQUENCE</scope>
    <source>
        <strain evidence="2">TRF0915ILg1</strain>
        <tissue evidence="2">Whole body</tissue>
    </source>
</reference>
<organism evidence="2 3">
    <name type="scientific">Ignelater luminosus</name>
    <name type="common">Cucubano</name>
    <name type="synonym">Pyrophorus luminosus</name>
    <dbReference type="NCBI Taxonomy" id="2038154"/>
    <lineage>
        <taxon>Eukaryota</taxon>
        <taxon>Metazoa</taxon>
        <taxon>Ecdysozoa</taxon>
        <taxon>Arthropoda</taxon>
        <taxon>Hexapoda</taxon>
        <taxon>Insecta</taxon>
        <taxon>Pterygota</taxon>
        <taxon>Neoptera</taxon>
        <taxon>Endopterygota</taxon>
        <taxon>Coleoptera</taxon>
        <taxon>Polyphaga</taxon>
        <taxon>Elateriformia</taxon>
        <taxon>Elateroidea</taxon>
        <taxon>Elateridae</taxon>
        <taxon>Agrypninae</taxon>
        <taxon>Pyrophorini</taxon>
        <taxon>Ignelater</taxon>
    </lineage>
</organism>
<dbReference type="Proteomes" id="UP000801492">
    <property type="component" value="Unassembled WGS sequence"/>
</dbReference>